<dbReference type="InterPro" id="IPR017907">
    <property type="entry name" value="Znf_RING_CS"/>
</dbReference>
<feature type="compositionally biased region" description="Polar residues" evidence="10">
    <location>
        <begin position="121"/>
        <end position="146"/>
    </location>
</feature>
<comment type="caution">
    <text evidence="13">The sequence shown here is derived from an EMBL/GenBank/DDBJ whole genome shotgun (WGS) entry which is preliminary data.</text>
</comment>
<dbReference type="Gene3D" id="1.20.120.1750">
    <property type="match status" value="1"/>
</dbReference>
<dbReference type="EC" id="2.3.2.31" evidence="2"/>
<evidence type="ECO:0000256" key="7">
    <source>
        <dbReference type="ARBA" id="ARBA00022786"/>
    </source>
</evidence>
<evidence type="ECO:0000256" key="3">
    <source>
        <dbReference type="ARBA" id="ARBA00022679"/>
    </source>
</evidence>
<evidence type="ECO:0000313" key="13">
    <source>
        <dbReference type="EMBL" id="KAK7446254.1"/>
    </source>
</evidence>
<dbReference type="PANTHER" id="PTHR11685">
    <property type="entry name" value="RBR FAMILY RING FINGER AND IBR DOMAIN-CONTAINING"/>
    <property type="match status" value="1"/>
</dbReference>
<keyword evidence="6 9" id="KW-0863">Zinc-finger</keyword>
<evidence type="ECO:0000256" key="1">
    <source>
        <dbReference type="ARBA" id="ARBA00001798"/>
    </source>
</evidence>
<evidence type="ECO:0000256" key="10">
    <source>
        <dbReference type="SAM" id="MobiDB-lite"/>
    </source>
</evidence>
<feature type="region of interest" description="Disordered" evidence="10">
    <location>
        <begin position="114"/>
        <end position="186"/>
    </location>
</feature>
<dbReference type="CDD" id="cd20356">
    <property type="entry name" value="Rcat_RBR_HHARI-like"/>
    <property type="match status" value="1"/>
</dbReference>
<proteinExistence type="predicted"/>
<dbReference type="InterPro" id="IPR018957">
    <property type="entry name" value="Znf_C3HC4_RING-type"/>
</dbReference>
<feature type="compositionally biased region" description="Acidic residues" evidence="10">
    <location>
        <begin position="1"/>
        <end position="35"/>
    </location>
</feature>
<dbReference type="InterPro" id="IPR002867">
    <property type="entry name" value="IBR_dom"/>
</dbReference>
<keyword evidence="4" id="KW-0479">Metal-binding</keyword>
<reference evidence="13 14" key="1">
    <citation type="submission" date="2024-01" db="EMBL/GenBank/DDBJ databases">
        <title>A draft genome for the cacao thread blight pathogen Marasmiellus scandens.</title>
        <authorList>
            <person name="Baruah I.K."/>
            <person name="Leung J."/>
            <person name="Bukari Y."/>
            <person name="Amoako-Attah I."/>
            <person name="Meinhardt L.W."/>
            <person name="Bailey B.A."/>
            <person name="Cohen S.P."/>
        </authorList>
    </citation>
    <scope>NUCLEOTIDE SEQUENCE [LARGE SCALE GENOMIC DNA]</scope>
    <source>
        <strain evidence="13 14">GH-19</strain>
    </source>
</reference>
<evidence type="ECO:0000256" key="6">
    <source>
        <dbReference type="ARBA" id="ARBA00022771"/>
    </source>
</evidence>
<dbReference type="InterPro" id="IPR013083">
    <property type="entry name" value="Znf_RING/FYVE/PHD"/>
</dbReference>
<feature type="region of interest" description="Disordered" evidence="10">
    <location>
        <begin position="333"/>
        <end position="363"/>
    </location>
</feature>
<dbReference type="PROSITE" id="PS00518">
    <property type="entry name" value="ZF_RING_1"/>
    <property type="match status" value="1"/>
</dbReference>
<dbReference type="Pfam" id="PF00097">
    <property type="entry name" value="zf-C3HC4"/>
    <property type="match status" value="1"/>
</dbReference>
<dbReference type="CDD" id="cd16773">
    <property type="entry name" value="RING-HC_RBR_TRIAD1"/>
    <property type="match status" value="1"/>
</dbReference>
<evidence type="ECO:0000256" key="4">
    <source>
        <dbReference type="ARBA" id="ARBA00022723"/>
    </source>
</evidence>
<feature type="region of interest" description="Disordered" evidence="10">
    <location>
        <begin position="1"/>
        <end position="43"/>
    </location>
</feature>
<feature type="domain" description="RING-type" evidence="11">
    <location>
        <begin position="196"/>
        <end position="240"/>
    </location>
</feature>
<dbReference type="Proteomes" id="UP001498398">
    <property type="component" value="Unassembled WGS sequence"/>
</dbReference>
<dbReference type="Pfam" id="PF19422">
    <property type="entry name" value="Ariadne"/>
    <property type="match status" value="1"/>
</dbReference>
<dbReference type="Pfam" id="PF21235">
    <property type="entry name" value="UBA_ARI1"/>
    <property type="match status" value="1"/>
</dbReference>
<gene>
    <name evidence="13" type="ORF">VKT23_014459</name>
</gene>
<dbReference type="Pfam" id="PF22191">
    <property type="entry name" value="IBR_1"/>
    <property type="match status" value="1"/>
</dbReference>
<dbReference type="Gene3D" id="3.30.40.10">
    <property type="entry name" value="Zinc/RING finger domain, C3HC4 (zinc finger)"/>
    <property type="match status" value="1"/>
</dbReference>
<comment type="catalytic activity">
    <reaction evidence="1">
        <text>[E2 ubiquitin-conjugating enzyme]-S-ubiquitinyl-L-cysteine + [acceptor protein]-L-lysine = [E2 ubiquitin-conjugating enzyme]-L-cysteine + [acceptor protein]-N(6)-ubiquitinyl-L-lysine.</text>
        <dbReference type="EC" id="2.3.2.31"/>
    </reaction>
</comment>
<evidence type="ECO:0000256" key="2">
    <source>
        <dbReference type="ARBA" id="ARBA00012251"/>
    </source>
</evidence>
<dbReference type="SUPFAM" id="SSF57850">
    <property type="entry name" value="RING/U-box"/>
    <property type="match status" value="2"/>
</dbReference>
<dbReference type="InterPro" id="IPR045840">
    <property type="entry name" value="Ariadne"/>
</dbReference>
<feature type="domain" description="RING-type" evidence="12">
    <location>
        <begin position="192"/>
        <end position="462"/>
    </location>
</feature>
<keyword evidence="14" id="KW-1185">Reference proteome</keyword>
<evidence type="ECO:0000259" key="12">
    <source>
        <dbReference type="PROSITE" id="PS51873"/>
    </source>
</evidence>
<name>A0ABR1J2H4_9AGAR</name>
<dbReference type="InterPro" id="IPR031127">
    <property type="entry name" value="E3_UB_ligase_RBR"/>
</dbReference>
<dbReference type="InterPro" id="IPR048962">
    <property type="entry name" value="ARIH1-like_UBL"/>
</dbReference>
<protein>
    <recommendedName>
        <fullName evidence="2">RBR-type E3 ubiquitin transferase</fullName>
        <ecNumber evidence="2">2.3.2.31</ecNumber>
    </recommendedName>
</protein>
<feature type="compositionally biased region" description="Low complexity" evidence="10">
    <location>
        <begin position="147"/>
        <end position="178"/>
    </location>
</feature>
<sequence length="637" mass="70917">MSSDYEISDEEYYDDEEMMDGTYDEDDEMDMDDYNDDFKVDTGPKKKSYEIEYESLSQADVERLMKQDIDHIVGITGVDESTAALLLRHSSWNKERLIEKYMEHPTTVLVEAGVTVPEPSEPTTSGGTRAHSVSASPTTKRTTRTGSKILSSLVSRNSSSKGSSSTTIAGSSSSRNSSTLMKRLSPDPNPNEPFVCPICFDDSPDLKPMGLDCGHLFCSGCWQAYITSKIRDEAEHCIRCMAEGCALVTPDSFVKNVLVPSSPSAAEAADAESNLIAWNRFQELIARNFVSSVPSLKFCPYPSCTNTVKCSVAASKSSLAAIVPTVSCGARGIPGSESTEESTSASGSGSGKDSKSKAASGPSSILANKEHKFCFGCPIEADHRPVICAVARMWLKKCEDDSETANWIKSNTKECSQCQSTIEKNGGCNHMTCKKCKHEFCWVCMGPWSEHGTQWYSCNRYDEKAGVEARDAQSKSRASLERYLHYYNRWANHEQSAKLSVDLYAKTEKKMEDMQLTSELTWIEVQFMKKAVEEAEKCRMTLKWTYAMAYYLAPGNEKELFEDNQRDLEKAVEDLSELLESPIEPEDITGLRQKVTDKTVYVQKRNDIVLDDTAKGFLEGRWRWNVSVEGFEDPDSA</sequence>
<accession>A0ABR1J2H4</accession>
<evidence type="ECO:0000259" key="11">
    <source>
        <dbReference type="PROSITE" id="PS50089"/>
    </source>
</evidence>
<organism evidence="13 14">
    <name type="scientific">Marasmiellus scandens</name>
    <dbReference type="NCBI Taxonomy" id="2682957"/>
    <lineage>
        <taxon>Eukaryota</taxon>
        <taxon>Fungi</taxon>
        <taxon>Dikarya</taxon>
        <taxon>Basidiomycota</taxon>
        <taxon>Agaricomycotina</taxon>
        <taxon>Agaricomycetes</taxon>
        <taxon>Agaricomycetidae</taxon>
        <taxon>Agaricales</taxon>
        <taxon>Marasmiineae</taxon>
        <taxon>Omphalotaceae</taxon>
        <taxon>Marasmiellus</taxon>
    </lineage>
</organism>
<evidence type="ECO:0000256" key="9">
    <source>
        <dbReference type="PROSITE-ProRule" id="PRU00175"/>
    </source>
</evidence>
<dbReference type="SMART" id="SM00184">
    <property type="entry name" value="RING"/>
    <property type="match status" value="2"/>
</dbReference>
<keyword evidence="8" id="KW-0862">Zinc</keyword>
<dbReference type="InterPro" id="IPR044066">
    <property type="entry name" value="TRIAD_supradom"/>
</dbReference>
<keyword evidence="7" id="KW-0833">Ubl conjugation pathway</keyword>
<dbReference type="InterPro" id="IPR001841">
    <property type="entry name" value="Znf_RING"/>
</dbReference>
<evidence type="ECO:0000313" key="14">
    <source>
        <dbReference type="Proteomes" id="UP001498398"/>
    </source>
</evidence>
<evidence type="ECO:0000256" key="5">
    <source>
        <dbReference type="ARBA" id="ARBA00022737"/>
    </source>
</evidence>
<dbReference type="PROSITE" id="PS50089">
    <property type="entry name" value="ZF_RING_2"/>
    <property type="match status" value="1"/>
</dbReference>
<evidence type="ECO:0000256" key="8">
    <source>
        <dbReference type="ARBA" id="ARBA00022833"/>
    </source>
</evidence>
<feature type="compositionally biased region" description="Low complexity" evidence="10">
    <location>
        <begin position="334"/>
        <end position="347"/>
    </location>
</feature>
<keyword evidence="3" id="KW-0808">Transferase</keyword>
<dbReference type="SMART" id="SM00647">
    <property type="entry name" value="IBR"/>
    <property type="match status" value="2"/>
</dbReference>
<dbReference type="PROSITE" id="PS51873">
    <property type="entry name" value="TRIAD"/>
    <property type="match status" value="1"/>
</dbReference>
<dbReference type="EMBL" id="JBANRG010000044">
    <property type="protein sequence ID" value="KAK7446254.1"/>
    <property type="molecule type" value="Genomic_DNA"/>
</dbReference>
<keyword evidence="5" id="KW-0677">Repeat</keyword>